<sequence>MNILDVIKDDKLFAFWLKDQVTWQTWIIVLKALFALDMNPTELDTFRKFTHRKNPPSRQVKEGWLVCGRRGGKSFILALLGVFIAAFHEYRQYLQPGERATVLIVAHDQRQARVIFRFISGFLHHIPMLREMVERETASSFDLCNETTIEISTASYRSVRGYAIIAFLADEIAFWPSEDSADPDIEILRAIRPAMAQFPNPLLLCASSPYARKGALYEAYTRHFGKEDDNVLVWQADTRSMNPTVPQSFIDAEMEKDPLSAAAEYLAQFRSDVETFISVEALQACVVPLTERAPRQGVRYHGFVDPSGGASDSMTLGISHLEGDKAVLDCLREVTPPFSPQNVAAEFASTLKRYGIYKIVGDRYAGEWPREQFRNFNVSYEASADAKSNIYRDLLPLLNSQQIELLNHKRLLLQLQSLERRTTRAGRDAIDHPPGSHDDLANCAAGSLLMCLASKKREVHVGIIAGTGAGGRIVWRDKEPRPRSWQRRILTPEQARQKSEAFENGPKAFRILN</sequence>
<gene>
    <name evidence="1" type="ORF">IQ26_02912</name>
</gene>
<accession>A0A562NW53</accession>
<organism evidence="1 2">
    <name type="scientific">Mesorhizobium tianshanense</name>
    <dbReference type="NCBI Taxonomy" id="39844"/>
    <lineage>
        <taxon>Bacteria</taxon>
        <taxon>Pseudomonadati</taxon>
        <taxon>Pseudomonadota</taxon>
        <taxon>Alphaproteobacteria</taxon>
        <taxon>Hyphomicrobiales</taxon>
        <taxon>Phyllobacteriaceae</taxon>
        <taxon>Mesorhizobium</taxon>
    </lineage>
</organism>
<dbReference type="Gene3D" id="3.40.50.300">
    <property type="entry name" value="P-loop containing nucleotide triphosphate hydrolases"/>
    <property type="match status" value="1"/>
</dbReference>
<dbReference type="Gene3D" id="3.30.420.240">
    <property type="match status" value="1"/>
</dbReference>
<proteinExistence type="predicted"/>
<reference evidence="1 2" key="1">
    <citation type="journal article" date="2015" name="Stand. Genomic Sci.">
        <title>Genomic Encyclopedia of Bacterial and Archaeal Type Strains, Phase III: the genomes of soil and plant-associated and newly described type strains.</title>
        <authorList>
            <person name="Whitman W.B."/>
            <person name="Woyke T."/>
            <person name="Klenk H.P."/>
            <person name="Zhou Y."/>
            <person name="Lilburn T.G."/>
            <person name="Beck B.J."/>
            <person name="De Vos P."/>
            <person name="Vandamme P."/>
            <person name="Eisen J.A."/>
            <person name="Garrity G."/>
            <person name="Hugenholtz P."/>
            <person name="Kyrpides N.C."/>
        </authorList>
    </citation>
    <scope>NUCLEOTIDE SEQUENCE [LARGE SCALE GENOMIC DNA]</scope>
    <source>
        <strain evidence="1 2">CGMCC 1.2546</strain>
    </source>
</reference>
<dbReference type="InterPro" id="IPR027417">
    <property type="entry name" value="P-loop_NTPase"/>
</dbReference>
<name>A0A562NW53_9HYPH</name>
<dbReference type="EMBL" id="VLKT01000016">
    <property type="protein sequence ID" value="TWI36399.1"/>
    <property type="molecule type" value="Genomic_DNA"/>
</dbReference>
<evidence type="ECO:0000313" key="1">
    <source>
        <dbReference type="EMBL" id="TWI36399.1"/>
    </source>
</evidence>
<keyword evidence="2" id="KW-1185">Reference proteome</keyword>
<protein>
    <recommendedName>
        <fullName evidence="3">Phage terminase large subunit-like protein</fullName>
    </recommendedName>
</protein>
<comment type="caution">
    <text evidence="1">The sequence shown here is derived from an EMBL/GenBank/DDBJ whole genome shotgun (WGS) entry which is preliminary data.</text>
</comment>
<evidence type="ECO:0008006" key="3">
    <source>
        <dbReference type="Google" id="ProtNLM"/>
    </source>
</evidence>
<dbReference type="AlphaFoldDB" id="A0A562NW53"/>
<dbReference type="Proteomes" id="UP000317122">
    <property type="component" value="Unassembled WGS sequence"/>
</dbReference>
<evidence type="ECO:0000313" key="2">
    <source>
        <dbReference type="Proteomes" id="UP000317122"/>
    </source>
</evidence>
<dbReference type="RefSeq" id="WP_208760160.1">
    <property type="nucleotide sequence ID" value="NZ_BSPF01000027.1"/>
</dbReference>